<name>X1RYJ2_9ZZZZ</name>
<dbReference type="Pfam" id="PF00294">
    <property type="entry name" value="PfkB"/>
    <property type="match status" value="1"/>
</dbReference>
<feature type="domain" description="Carbohydrate kinase PfkB" evidence="3">
    <location>
        <begin position="2"/>
        <end position="83"/>
    </location>
</feature>
<evidence type="ECO:0000256" key="2">
    <source>
        <dbReference type="ARBA" id="ARBA00022777"/>
    </source>
</evidence>
<protein>
    <recommendedName>
        <fullName evidence="3">Carbohydrate kinase PfkB domain-containing protein</fullName>
    </recommendedName>
</protein>
<dbReference type="PANTHER" id="PTHR10584">
    <property type="entry name" value="SUGAR KINASE"/>
    <property type="match status" value="1"/>
</dbReference>
<dbReference type="EMBL" id="BARW01006064">
    <property type="protein sequence ID" value="GAI85852.1"/>
    <property type="molecule type" value="Genomic_DNA"/>
</dbReference>
<dbReference type="SUPFAM" id="SSF53613">
    <property type="entry name" value="Ribokinase-like"/>
    <property type="match status" value="1"/>
</dbReference>
<dbReference type="GO" id="GO:0016301">
    <property type="term" value="F:kinase activity"/>
    <property type="evidence" value="ECO:0007669"/>
    <property type="project" value="UniProtKB-KW"/>
</dbReference>
<gene>
    <name evidence="4" type="ORF">S12H4_12689</name>
</gene>
<dbReference type="Gene3D" id="3.40.1190.20">
    <property type="match status" value="1"/>
</dbReference>
<evidence type="ECO:0000259" key="3">
    <source>
        <dbReference type="Pfam" id="PF00294"/>
    </source>
</evidence>
<dbReference type="InterPro" id="IPR029056">
    <property type="entry name" value="Ribokinase-like"/>
</dbReference>
<keyword evidence="2" id="KW-0418">Kinase</keyword>
<accession>X1RYJ2</accession>
<keyword evidence="1" id="KW-0808">Transferase</keyword>
<reference evidence="4" key="1">
    <citation type="journal article" date="2014" name="Front. Microbiol.">
        <title>High frequency of phylogenetically diverse reductive dehalogenase-homologous genes in deep subseafloor sedimentary metagenomes.</title>
        <authorList>
            <person name="Kawai M."/>
            <person name="Futagami T."/>
            <person name="Toyoda A."/>
            <person name="Takaki Y."/>
            <person name="Nishi S."/>
            <person name="Hori S."/>
            <person name="Arai W."/>
            <person name="Tsubouchi T."/>
            <person name="Morono Y."/>
            <person name="Uchiyama I."/>
            <person name="Ito T."/>
            <person name="Fujiyama A."/>
            <person name="Inagaki F."/>
            <person name="Takami H."/>
        </authorList>
    </citation>
    <scope>NUCLEOTIDE SEQUENCE</scope>
    <source>
        <strain evidence="4">Expedition CK06-06</strain>
    </source>
</reference>
<feature type="non-terminal residue" evidence="4">
    <location>
        <position position="1"/>
    </location>
</feature>
<dbReference type="InterPro" id="IPR011611">
    <property type="entry name" value="PfkB_dom"/>
</dbReference>
<dbReference type="PANTHER" id="PTHR10584:SF166">
    <property type="entry name" value="RIBOKINASE"/>
    <property type="match status" value="1"/>
</dbReference>
<dbReference type="AlphaFoldDB" id="X1RYJ2"/>
<sequence length="109" mass="11823">EILKQGTKIVAVTNGADGVYVAHKNNIYYHPSIKPKNLVSTLGAGDAFGSCFVAQLAQDKSIEDAIRSGILNSSSVLEHLDAKTGLLSKRESEEKLKQINTDLLQTFSY</sequence>
<evidence type="ECO:0000256" key="1">
    <source>
        <dbReference type="ARBA" id="ARBA00022679"/>
    </source>
</evidence>
<comment type="caution">
    <text evidence="4">The sequence shown here is derived from an EMBL/GenBank/DDBJ whole genome shotgun (WGS) entry which is preliminary data.</text>
</comment>
<proteinExistence type="predicted"/>
<organism evidence="4">
    <name type="scientific">marine sediment metagenome</name>
    <dbReference type="NCBI Taxonomy" id="412755"/>
    <lineage>
        <taxon>unclassified sequences</taxon>
        <taxon>metagenomes</taxon>
        <taxon>ecological metagenomes</taxon>
    </lineage>
</organism>
<evidence type="ECO:0000313" key="4">
    <source>
        <dbReference type="EMBL" id="GAI85852.1"/>
    </source>
</evidence>